<evidence type="ECO:0000256" key="1">
    <source>
        <dbReference type="ARBA" id="ARBA00000365"/>
    </source>
</evidence>
<keyword evidence="5 11" id="KW-0732">Signal</keyword>
<evidence type="ECO:0000256" key="9">
    <source>
        <dbReference type="ARBA" id="ARBA00023180"/>
    </source>
</evidence>
<dbReference type="InterPro" id="IPR000602">
    <property type="entry name" value="Glyco_hydro_38_N"/>
</dbReference>
<dbReference type="VEuPathDB" id="VectorBase:GAUT050697"/>
<comment type="cofactor">
    <cofactor evidence="11">
        <name>Zn(2+)</name>
        <dbReference type="ChEBI" id="CHEBI:29105"/>
    </cofactor>
    <text evidence="11">Binds 1 zinc ion per subunit.</text>
</comment>
<feature type="chain" id="PRO_5008399805" description="Alpha-mannosidase" evidence="11">
    <location>
        <begin position="21"/>
        <end position="1123"/>
    </location>
</feature>
<protein>
    <recommendedName>
        <fullName evidence="3 11">Alpha-mannosidase</fullName>
        <ecNumber evidence="11">3.2.1.-</ecNumber>
    </recommendedName>
</protein>
<dbReference type="CDD" id="cd10810">
    <property type="entry name" value="GH38N_AMII_LAM_like"/>
    <property type="match status" value="1"/>
</dbReference>
<dbReference type="Gene3D" id="2.60.40.1180">
    <property type="entry name" value="Golgi alpha-mannosidase II"/>
    <property type="match status" value="1"/>
</dbReference>
<dbReference type="Gene3D" id="2.60.40.1360">
    <property type="match status" value="1"/>
</dbReference>
<dbReference type="InterPro" id="IPR011682">
    <property type="entry name" value="Glyco_hydro_38_C"/>
</dbReference>
<dbReference type="InterPro" id="IPR050843">
    <property type="entry name" value="Glycosyl_Hydrlase_38"/>
</dbReference>
<dbReference type="InterPro" id="IPR048534">
    <property type="entry name" value="Man2a1-like_dom"/>
</dbReference>
<evidence type="ECO:0000256" key="6">
    <source>
        <dbReference type="ARBA" id="ARBA00022801"/>
    </source>
</evidence>
<dbReference type="FunFam" id="2.60.40.1180:FF:000018">
    <property type="entry name" value="Alpha-mannosidase"/>
    <property type="match status" value="1"/>
</dbReference>
<dbReference type="InterPro" id="IPR037094">
    <property type="entry name" value="Glyco_hydro_38_cen_sf"/>
</dbReference>
<dbReference type="Pfam" id="PF09261">
    <property type="entry name" value="Alpha-mann_mid"/>
    <property type="match status" value="1"/>
</dbReference>
<dbReference type="FunFam" id="2.70.98.30:FF:000003">
    <property type="entry name" value="Alpha-mannosidase"/>
    <property type="match status" value="1"/>
</dbReference>
<dbReference type="GO" id="GO:0046872">
    <property type="term" value="F:metal ion binding"/>
    <property type="evidence" value="ECO:0007669"/>
    <property type="project" value="UniProtKB-KW"/>
</dbReference>
<comment type="catalytic activity">
    <reaction evidence="1">
        <text>Hydrolysis of terminal, non-reducing alpha-D-mannose residues in alpha-D-mannosides.</text>
        <dbReference type="EC" id="3.2.1.24"/>
    </reaction>
</comment>
<dbReference type="AlphaFoldDB" id="A0A1A9VXF3"/>
<keyword evidence="9" id="KW-0325">Glycoprotein</keyword>
<evidence type="ECO:0000259" key="12">
    <source>
        <dbReference type="SMART" id="SM00872"/>
    </source>
</evidence>
<keyword evidence="7 11" id="KW-0862">Zinc</keyword>
<keyword evidence="10 11" id="KW-0326">Glycosidase</keyword>
<proteinExistence type="inferred from homology"/>
<dbReference type="FunFam" id="1.20.1270.50:FF:000002">
    <property type="entry name" value="Alpha-mannosidase"/>
    <property type="match status" value="1"/>
</dbReference>
<evidence type="ECO:0000256" key="10">
    <source>
        <dbReference type="ARBA" id="ARBA00023295"/>
    </source>
</evidence>
<dbReference type="GO" id="GO:0004559">
    <property type="term" value="F:alpha-mannosidase activity"/>
    <property type="evidence" value="ECO:0007669"/>
    <property type="project" value="UniProtKB-EC"/>
</dbReference>
<dbReference type="Pfam" id="PF01074">
    <property type="entry name" value="Glyco_hydro_38N"/>
    <property type="match status" value="2"/>
</dbReference>
<evidence type="ECO:0000256" key="5">
    <source>
        <dbReference type="ARBA" id="ARBA00022729"/>
    </source>
</evidence>
<dbReference type="FunFam" id="3.20.110.10:FF:000001">
    <property type="entry name" value="Alpha-mannosidase"/>
    <property type="match status" value="1"/>
</dbReference>
<evidence type="ECO:0000256" key="11">
    <source>
        <dbReference type="RuleBase" id="RU361199"/>
    </source>
</evidence>
<dbReference type="STRING" id="7395.A0A1A9VXF3"/>
<accession>A0A1A9VXF3</accession>
<keyword evidence="8" id="KW-1015">Disulfide bond</keyword>
<dbReference type="Gene3D" id="2.70.98.30">
    <property type="entry name" value="Golgi alpha-mannosidase II, domain 4"/>
    <property type="match status" value="1"/>
</dbReference>
<keyword evidence="14" id="KW-1185">Reference proteome</keyword>
<dbReference type="Proteomes" id="UP000078200">
    <property type="component" value="Unassembled WGS sequence"/>
</dbReference>
<feature type="domain" description="Glycoside hydrolase family 38 central" evidence="12">
    <location>
        <begin position="407"/>
        <end position="483"/>
    </location>
</feature>
<keyword evidence="4 11" id="KW-0479">Metal-binding</keyword>
<dbReference type="InterPro" id="IPR027291">
    <property type="entry name" value="Glyco_hydro_38_N_sf"/>
</dbReference>
<evidence type="ECO:0000256" key="2">
    <source>
        <dbReference type="ARBA" id="ARBA00009792"/>
    </source>
</evidence>
<dbReference type="Pfam" id="PF07748">
    <property type="entry name" value="Glyco_hydro_38C"/>
    <property type="match status" value="1"/>
</dbReference>
<reference evidence="13" key="1">
    <citation type="submission" date="2020-05" db="UniProtKB">
        <authorList>
            <consortium name="EnsemblMetazoa"/>
        </authorList>
    </citation>
    <scope>IDENTIFICATION</scope>
    <source>
        <strain evidence="13">TTRI</strain>
    </source>
</reference>
<dbReference type="SUPFAM" id="SSF88688">
    <property type="entry name" value="Families 57/38 glycoside transferase middle domain"/>
    <property type="match status" value="1"/>
</dbReference>
<dbReference type="InterPro" id="IPR013780">
    <property type="entry name" value="Glyco_hydro_b"/>
</dbReference>
<name>A0A1A9VXF3_GLOAU</name>
<evidence type="ECO:0000256" key="7">
    <source>
        <dbReference type="ARBA" id="ARBA00022833"/>
    </source>
</evidence>
<dbReference type="Gene3D" id="1.20.1270.50">
    <property type="entry name" value="Glycoside hydrolase family 38, central domain"/>
    <property type="match status" value="2"/>
</dbReference>
<dbReference type="InterPro" id="IPR011330">
    <property type="entry name" value="Glyco_hydro/deAcase_b/a-brl"/>
</dbReference>
<dbReference type="Gene3D" id="3.20.110.10">
    <property type="entry name" value="Glycoside hydrolase 38, N terminal domain"/>
    <property type="match status" value="2"/>
</dbReference>
<dbReference type="GO" id="GO:0006013">
    <property type="term" value="P:mannose metabolic process"/>
    <property type="evidence" value="ECO:0007669"/>
    <property type="project" value="InterPro"/>
</dbReference>
<dbReference type="Pfam" id="PF17677">
    <property type="entry name" value="Glyco_hydro38C2"/>
    <property type="match status" value="1"/>
</dbReference>
<sequence length="1123" mass="129856">MLSIWRIVAYVCFTTALLHGVELRPQRTEGERLTNDQCGYESCPKVQPNMLNVHLIPHSHDDVGWLKTVDQYYYGSETLIQKAGVQYIIDSVIQELLRDPEKRFIYVESAFFFKWWREQNEELQEQVKMLVNEGRLEFIGGAWSMNDEATTHYQSIIDQFAWGLRRLNDTFGKCSRPRIGWQIDPFGHSREMASMFAQMGYDGLFFGRLDYQDKSERLLTKTAEMIWRASANLGKSSNLFTGALYNQYQPPPGFCFDILCADEPIIDGKHSPENNVKRRVDDFLKFVRKQAQYYRTNQTIITMGGDFTYQDANINDFLAIVEKMAKSYRSRNVLITMGEDFNYQHAGMWYKNLDKLIKYANARQANGSEINLLYSTPSCYLKALHDADITWPTKDDDFFPYASDPHAYWTGYFSSRPTLKRFERVGNHFLQVCKQLTALPPSMYPEWLPHLSFMRETMGIMQHHDAVTGTEKQKVAYDYAKRLEVAFRACGANTRAALNILTTGDKPKPVEGHKPRSAKFEFKTCALLNISLCEVSEQSEHFVLTLYNPLSSSPAEYIRVPVPDNNYQVLDDKGVILEVQYVPIPRGLMDLAYRRSKTKYDLVFFADELPPLGYRSYYIKKTKERPLKPVPESPNTSSMTSIGNEYIRLNFDTNGFLAAVTAEGMTRIISQDFLYYEGAVGNNMEFRNRSSGAYIFRPQNDSMKIITTDVDITVYRGSLVEEVHQKFNNWISQVVRVYSQKNYAEFEWLVGPIPVDDDIGKEIITRFDTDIKSEGMFFTDSNGREMIKRLRNHRDTWNLEILEPAAGNYYPITTKIALEDERARVAILTDRAQGGSSLQNGSLELMVHRRLLHDDAFGVGEALNETAYGHGLIARGTHYLMVGFSQKNDSPTQKALERFAQLEVALPTWKFFSKTNYTFEEWMTSFNNSFSGLGESLPRNIHLLTLEPWHNGELLVRFEHILEKDEDPEFSKSVKFNIKEVLRNFDIQDIRETTLDGNAWLDEHRRMEFVSDPESVDFVNYATLSEGHESVHLLKAHRPLTKSEYHKETLPDFDFGSKSKQDPKPSTHLNSLRRNRLEQMELDEKDLQHSRGKSNNKYDVELNAMQIRTFVIYLRQNNSFASE</sequence>
<organism evidence="13 14">
    <name type="scientific">Glossina austeni</name>
    <name type="common">Savannah tsetse fly</name>
    <dbReference type="NCBI Taxonomy" id="7395"/>
    <lineage>
        <taxon>Eukaryota</taxon>
        <taxon>Metazoa</taxon>
        <taxon>Ecdysozoa</taxon>
        <taxon>Arthropoda</taxon>
        <taxon>Hexapoda</taxon>
        <taxon>Insecta</taxon>
        <taxon>Pterygota</taxon>
        <taxon>Neoptera</taxon>
        <taxon>Endopterygota</taxon>
        <taxon>Diptera</taxon>
        <taxon>Brachycera</taxon>
        <taxon>Muscomorpha</taxon>
        <taxon>Hippoboscoidea</taxon>
        <taxon>Glossinidae</taxon>
        <taxon>Glossina</taxon>
    </lineage>
</organism>
<dbReference type="EnsemblMetazoa" id="GAUT050697-RA">
    <property type="protein sequence ID" value="GAUT050697-PA"/>
    <property type="gene ID" value="GAUT050697"/>
</dbReference>
<evidence type="ECO:0000256" key="8">
    <source>
        <dbReference type="ARBA" id="ARBA00023157"/>
    </source>
</evidence>
<dbReference type="SMART" id="SM00872">
    <property type="entry name" value="Alpha-mann_mid"/>
    <property type="match status" value="1"/>
</dbReference>
<evidence type="ECO:0000256" key="3">
    <source>
        <dbReference type="ARBA" id="ARBA00012752"/>
    </source>
</evidence>
<dbReference type="InterPro" id="IPR011013">
    <property type="entry name" value="Gal_mutarotase_sf_dom"/>
</dbReference>
<dbReference type="InterPro" id="IPR028995">
    <property type="entry name" value="Glyco_hydro_57/38_cen_sf"/>
</dbReference>
<dbReference type="Pfam" id="PF21260">
    <property type="entry name" value="Laman-like_dom"/>
    <property type="match status" value="1"/>
</dbReference>
<dbReference type="EC" id="3.2.1.-" evidence="11"/>
<evidence type="ECO:0000313" key="13">
    <source>
        <dbReference type="EnsemblMetazoa" id="GAUT050697-PA"/>
    </source>
</evidence>
<evidence type="ECO:0000313" key="14">
    <source>
        <dbReference type="Proteomes" id="UP000078200"/>
    </source>
</evidence>
<comment type="similarity">
    <text evidence="2 11">Belongs to the glycosyl hydrolase 38 family.</text>
</comment>
<dbReference type="FunFam" id="1.20.1270.50:FF:000003">
    <property type="entry name" value="Alpha-mannosidase"/>
    <property type="match status" value="1"/>
</dbReference>
<dbReference type="SUPFAM" id="SSF74650">
    <property type="entry name" value="Galactose mutarotase-like"/>
    <property type="match status" value="1"/>
</dbReference>
<feature type="signal peptide" evidence="11">
    <location>
        <begin position="1"/>
        <end position="20"/>
    </location>
</feature>
<dbReference type="PANTHER" id="PTHR11607">
    <property type="entry name" value="ALPHA-MANNOSIDASE"/>
    <property type="match status" value="1"/>
</dbReference>
<keyword evidence="6 11" id="KW-0378">Hydrolase</keyword>
<dbReference type="GO" id="GO:0030246">
    <property type="term" value="F:carbohydrate binding"/>
    <property type="evidence" value="ECO:0007669"/>
    <property type="project" value="InterPro"/>
</dbReference>
<dbReference type="InterPro" id="IPR015341">
    <property type="entry name" value="Glyco_hydro_38_cen"/>
</dbReference>
<evidence type="ECO:0000256" key="4">
    <source>
        <dbReference type="ARBA" id="ARBA00022723"/>
    </source>
</evidence>
<dbReference type="SUPFAM" id="SSF88713">
    <property type="entry name" value="Glycoside hydrolase/deacetylase"/>
    <property type="match status" value="2"/>
</dbReference>
<dbReference type="GO" id="GO:0005764">
    <property type="term" value="C:lysosome"/>
    <property type="evidence" value="ECO:0007669"/>
    <property type="project" value="TreeGrafter"/>
</dbReference>
<dbReference type="InterPro" id="IPR041147">
    <property type="entry name" value="GH38_C"/>
</dbReference>
<dbReference type="PANTHER" id="PTHR11607:SF3">
    <property type="entry name" value="LYSOSOMAL ALPHA-MANNOSIDASE"/>
    <property type="match status" value="1"/>
</dbReference>